<protein>
    <submittedName>
        <fullName evidence="2">Uncharacterized protein</fullName>
    </submittedName>
</protein>
<name>A0ABQ8U9U1_9EUKA</name>
<feature type="region of interest" description="Disordered" evidence="1">
    <location>
        <begin position="200"/>
        <end position="228"/>
    </location>
</feature>
<feature type="region of interest" description="Disordered" evidence="1">
    <location>
        <begin position="603"/>
        <end position="622"/>
    </location>
</feature>
<evidence type="ECO:0000256" key="1">
    <source>
        <dbReference type="SAM" id="MobiDB-lite"/>
    </source>
</evidence>
<proteinExistence type="predicted"/>
<evidence type="ECO:0000313" key="2">
    <source>
        <dbReference type="EMBL" id="KAJ4456089.1"/>
    </source>
</evidence>
<feature type="compositionally biased region" description="Acidic residues" evidence="1">
    <location>
        <begin position="448"/>
        <end position="457"/>
    </location>
</feature>
<comment type="caution">
    <text evidence="2">The sequence shown here is derived from an EMBL/GenBank/DDBJ whole genome shotgun (WGS) entry which is preliminary data.</text>
</comment>
<accession>A0ABQ8U9U1</accession>
<dbReference type="EMBL" id="JAPMOS010000082">
    <property type="protein sequence ID" value="KAJ4456089.1"/>
    <property type="molecule type" value="Genomic_DNA"/>
</dbReference>
<keyword evidence="3" id="KW-1185">Reference proteome</keyword>
<feature type="compositionally biased region" description="Basic and acidic residues" evidence="1">
    <location>
        <begin position="605"/>
        <end position="620"/>
    </location>
</feature>
<dbReference type="Proteomes" id="UP001141327">
    <property type="component" value="Unassembled WGS sequence"/>
</dbReference>
<sequence>MGSLQMYADCAADVDLGVSGHRKSLLEWPRFGCPPTPKSTSVAQSAYICRDPMECRLRGTSARCVQAGVCCPPQSGQGAPCTLPTSPVFGAQVPTCRPLRHLTPPGIPPDPGTPQTQAPGGPLGALRTGMGEFSIQGARAGFLLTPFTYVGSVPGKTTGQTHGRKSTGKLTALVREGSWGSWGDFRDRPWAGRSECTVKKTENPNAPKVTPPVVPKVHGGGSGQPGGSRSRVFVRLTHRGGAGGLVGSGTLSGKPVPGSRDLIPTCALRRLRFAGRKQFSPCNLVRFRPELRTRRSDLSTILSMVLETLFPANFRIRAAGVCYSLSLVRFCDVCTHCYYCYGYRYGYGALCCSCNPSASGGDPSGAGSHCAGSTDAWQRPGLAQGRSAPVKTTPPAAPTGAGVQEKPAAVQAVGPEDLPSDEAKDLADAGAEFNDAAMNDGEPLPGELPEEGGDELPAPEEQDVVSADDLDLFAPKVLAKVPDLLTEAVKPGRAAVQHEPLPRSAIISLCRMYPSLPYDLNPLGAPEVERILVGFEGRAVLLRRVLVSALSQMVAPEADAEKVGRAIRHASQLTEYLLSAIERTRKQRLVPFVRPSVMLASAPKGIDDTTDMRPGNEDRPNSGAGYSPGCCICGLVIYPPCWNSTSPAAW</sequence>
<feature type="region of interest" description="Disordered" evidence="1">
    <location>
        <begin position="381"/>
        <end position="408"/>
    </location>
</feature>
<feature type="region of interest" description="Disordered" evidence="1">
    <location>
        <begin position="435"/>
        <end position="457"/>
    </location>
</feature>
<evidence type="ECO:0000313" key="3">
    <source>
        <dbReference type="Proteomes" id="UP001141327"/>
    </source>
</evidence>
<organism evidence="2 3">
    <name type="scientific">Paratrimastix pyriformis</name>
    <dbReference type="NCBI Taxonomy" id="342808"/>
    <lineage>
        <taxon>Eukaryota</taxon>
        <taxon>Metamonada</taxon>
        <taxon>Preaxostyla</taxon>
        <taxon>Paratrimastigidae</taxon>
        <taxon>Paratrimastix</taxon>
    </lineage>
</organism>
<reference evidence="2" key="1">
    <citation type="journal article" date="2022" name="bioRxiv">
        <title>Genomics of Preaxostyla Flagellates Illuminates Evolutionary Transitions and the Path Towards Mitochondrial Loss.</title>
        <authorList>
            <person name="Novak L.V.F."/>
            <person name="Treitli S.C."/>
            <person name="Pyrih J."/>
            <person name="Halakuc P."/>
            <person name="Pipaliya S.V."/>
            <person name="Vacek V."/>
            <person name="Brzon O."/>
            <person name="Soukal P."/>
            <person name="Eme L."/>
            <person name="Dacks J.B."/>
            <person name="Karnkowska A."/>
            <person name="Elias M."/>
            <person name="Hampl V."/>
        </authorList>
    </citation>
    <scope>NUCLEOTIDE SEQUENCE</scope>
    <source>
        <strain evidence="2">RCP-MX</strain>
    </source>
</reference>
<gene>
    <name evidence="2" type="ORF">PAPYR_8775</name>
</gene>